<evidence type="ECO:0000256" key="6">
    <source>
        <dbReference type="ARBA" id="ARBA00023136"/>
    </source>
</evidence>
<dbReference type="Pfam" id="PF00287">
    <property type="entry name" value="Na_K-ATPase"/>
    <property type="match status" value="1"/>
</dbReference>
<dbReference type="GO" id="GO:0001671">
    <property type="term" value="F:ATPase activator activity"/>
    <property type="evidence" value="ECO:0007669"/>
    <property type="project" value="TreeGrafter"/>
</dbReference>
<proteinExistence type="inferred from homology"/>
<sequence length="273" mass="31190">MFVCFLVFTVAYHLVLWAILVGIGFPFFFYFSRPNYSGRPSYFGYGSLIGHYPKLNLMAPESAFNVKDDCIRIKFNPHDNATYQSFVNFYRTHESVTVYYNSNGTDCLNEGKLDDSKFCDAQITNPEEYGDECSRYFTDKDQFGFDGAGTPCFILKFNKILEYIPYINSSKNCANDPECCKNVRVEIICSHDGNGNETKIEVYPKKGVSICQWPYLRQSGYHSPMAMLQIKKMESKSSVTVTCYAKYDTEGLKDDPDDFTTGPHTLVFHIDPS</sequence>
<dbReference type="Gene3D" id="2.60.40.1660">
    <property type="entry name" value="Na, k-atpase alpha subunit"/>
    <property type="match status" value="1"/>
</dbReference>
<comment type="similarity">
    <text evidence="2">Belongs to the X(+)/potassium ATPases subunit beta family.</text>
</comment>
<evidence type="ECO:0000256" key="1">
    <source>
        <dbReference type="ARBA" id="ARBA00004606"/>
    </source>
</evidence>
<keyword evidence="4" id="KW-0735">Signal-anchor</keyword>
<evidence type="ECO:0000256" key="7">
    <source>
        <dbReference type="SAM" id="Phobius"/>
    </source>
</evidence>
<evidence type="ECO:0000256" key="3">
    <source>
        <dbReference type="ARBA" id="ARBA00022692"/>
    </source>
</evidence>
<dbReference type="InterPro" id="IPR000402">
    <property type="entry name" value="Na/K_ATPase_sub_beta"/>
</dbReference>
<feature type="transmembrane region" description="Helical" evidence="7">
    <location>
        <begin position="6"/>
        <end position="31"/>
    </location>
</feature>
<comment type="subcellular location">
    <subcellularLocation>
        <location evidence="1">Membrane</location>
        <topology evidence="1">Single-pass type II membrane protein</topology>
    </subcellularLocation>
</comment>
<dbReference type="GO" id="GO:0006883">
    <property type="term" value="P:intracellular sodium ion homeostasis"/>
    <property type="evidence" value="ECO:0007669"/>
    <property type="project" value="TreeGrafter"/>
</dbReference>
<protein>
    <submittedName>
        <fullName evidence="9">Uncharacterized protein</fullName>
    </submittedName>
</protein>
<dbReference type="InterPro" id="IPR038702">
    <property type="entry name" value="Na/K_ATPase_sub_beta_sf"/>
</dbReference>
<keyword evidence="3 7" id="KW-0812">Transmembrane</keyword>
<dbReference type="AlphaFoldDB" id="A0A914YW89"/>
<dbReference type="GO" id="GO:0030007">
    <property type="term" value="P:intracellular potassium ion homeostasis"/>
    <property type="evidence" value="ECO:0007669"/>
    <property type="project" value="TreeGrafter"/>
</dbReference>
<evidence type="ECO:0000256" key="4">
    <source>
        <dbReference type="ARBA" id="ARBA00022968"/>
    </source>
</evidence>
<keyword evidence="8" id="KW-1185">Reference proteome</keyword>
<organism evidence="8 9">
    <name type="scientific">Panagrolaimus superbus</name>
    <dbReference type="NCBI Taxonomy" id="310955"/>
    <lineage>
        <taxon>Eukaryota</taxon>
        <taxon>Metazoa</taxon>
        <taxon>Ecdysozoa</taxon>
        <taxon>Nematoda</taxon>
        <taxon>Chromadorea</taxon>
        <taxon>Rhabditida</taxon>
        <taxon>Tylenchina</taxon>
        <taxon>Panagrolaimomorpha</taxon>
        <taxon>Panagrolaimoidea</taxon>
        <taxon>Panagrolaimidae</taxon>
        <taxon>Panagrolaimus</taxon>
    </lineage>
</organism>
<dbReference type="GO" id="GO:0036376">
    <property type="term" value="P:sodium ion export across plasma membrane"/>
    <property type="evidence" value="ECO:0007669"/>
    <property type="project" value="TreeGrafter"/>
</dbReference>
<keyword evidence="6 7" id="KW-0472">Membrane</keyword>
<dbReference type="Proteomes" id="UP000887577">
    <property type="component" value="Unplaced"/>
</dbReference>
<evidence type="ECO:0000313" key="9">
    <source>
        <dbReference type="WBParaSite" id="PSU_v2.g2344.t1"/>
    </source>
</evidence>
<dbReference type="WBParaSite" id="PSU_v2.g2344.t1">
    <property type="protein sequence ID" value="PSU_v2.g2344.t1"/>
    <property type="gene ID" value="PSU_v2.g2344"/>
</dbReference>
<evidence type="ECO:0000313" key="8">
    <source>
        <dbReference type="Proteomes" id="UP000887577"/>
    </source>
</evidence>
<evidence type="ECO:0000256" key="5">
    <source>
        <dbReference type="ARBA" id="ARBA00022989"/>
    </source>
</evidence>
<reference evidence="9" key="1">
    <citation type="submission" date="2022-11" db="UniProtKB">
        <authorList>
            <consortium name="WormBaseParasite"/>
        </authorList>
    </citation>
    <scope>IDENTIFICATION</scope>
</reference>
<dbReference type="GO" id="GO:1990573">
    <property type="term" value="P:potassium ion import across plasma membrane"/>
    <property type="evidence" value="ECO:0007669"/>
    <property type="project" value="TreeGrafter"/>
</dbReference>
<evidence type="ECO:0000256" key="2">
    <source>
        <dbReference type="ARBA" id="ARBA00005876"/>
    </source>
</evidence>
<name>A0A914YW89_9BILA</name>
<keyword evidence="5 7" id="KW-1133">Transmembrane helix</keyword>
<dbReference type="PANTHER" id="PTHR11523">
    <property type="entry name" value="SODIUM/POTASSIUM-DEPENDENT ATPASE BETA SUBUNIT"/>
    <property type="match status" value="1"/>
</dbReference>
<accession>A0A914YW89</accession>
<dbReference type="GO" id="GO:0005890">
    <property type="term" value="C:sodium:potassium-exchanging ATPase complex"/>
    <property type="evidence" value="ECO:0007669"/>
    <property type="project" value="InterPro"/>
</dbReference>
<dbReference type="PANTHER" id="PTHR11523:SF52">
    <property type="entry name" value="SODIUM_POTASSIUM-TRANSPORTING ATPASE SUBUNIT BETA"/>
    <property type="match status" value="1"/>
</dbReference>